<proteinExistence type="predicted"/>
<organism evidence="1">
    <name type="scientific">Desulfurivibrio alkaliphilus</name>
    <dbReference type="NCBI Taxonomy" id="427923"/>
    <lineage>
        <taxon>Bacteria</taxon>
        <taxon>Pseudomonadati</taxon>
        <taxon>Thermodesulfobacteriota</taxon>
        <taxon>Desulfobulbia</taxon>
        <taxon>Desulfobulbales</taxon>
        <taxon>Desulfobulbaceae</taxon>
        <taxon>Desulfurivibrio</taxon>
    </lineage>
</organism>
<name>A0A7C2TIR0_9BACT</name>
<dbReference type="Proteomes" id="UP000885986">
    <property type="component" value="Unassembled WGS sequence"/>
</dbReference>
<protein>
    <submittedName>
        <fullName evidence="1">Fluoride efflux transporter CrcB</fullName>
    </submittedName>
</protein>
<comment type="caution">
    <text evidence="1">The sequence shown here is derived from an EMBL/GenBank/DDBJ whole genome shotgun (WGS) entry which is preliminary data.</text>
</comment>
<dbReference type="AlphaFoldDB" id="A0A7C2TIR0"/>
<evidence type="ECO:0000313" key="1">
    <source>
        <dbReference type="EMBL" id="HET97963.1"/>
    </source>
</evidence>
<sequence>MLNTIAIMAGGAIGSLLRHLIFLLVQRPAGPGFPYGTL</sequence>
<reference evidence="1" key="1">
    <citation type="journal article" date="2020" name="mSystems">
        <title>Genome- and Community-Level Interaction Insights into Carbon Utilization and Element Cycling Functions of Hydrothermarchaeota in Hydrothermal Sediment.</title>
        <authorList>
            <person name="Zhou Z."/>
            <person name="Liu Y."/>
            <person name="Xu W."/>
            <person name="Pan J."/>
            <person name="Luo Z.H."/>
            <person name="Li M."/>
        </authorList>
    </citation>
    <scope>NUCLEOTIDE SEQUENCE [LARGE SCALE GENOMIC DNA]</scope>
    <source>
        <strain evidence="1">SpSt-1224</strain>
    </source>
</reference>
<dbReference type="EMBL" id="DSDS01000106">
    <property type="protein sequence ID" value="HET97963.1"/>
    <property type="molecule type" value="Genomic_DNA"/>
</dbReference>
<accession>A0A7C2TIR0</accession>
<gene>
    <name evidence="1" type="ORF">ENN98_04610</name>
</gene>
<feature type="non-terminal residue" evidence="1">
    <location>
        <position position="38"/>
    </location>
</feature>